<dbReference type="PANTHER" id="PTHR44591:SF3">
    <property type="entry name" value="RESPONSE REGULATORY DOMAIN-CONTAINING PROTEIN"/>
    <property type="match status" value="1"/>
</dbReference>
<feature type="domain" description="Response regulatory" evidence="3">
    <location>
        <begin position="4"/>
        <end position="118"/>
    </location>
</feature>
<dbReference type="SUPFAM" id="SSF52172">
    <property type="entry name" value="CheY-like"/>
    <property type="match status" value="1"/>
</dbReference>
<evidence type="ECO:0000313" key="4">
    <source>
        <dbReference type="EMBL" id="SOU88384.1"/>
    </source>
</evidence>
<dbReference type="InterPro" id="IPR011006">
    <property type="entry name" value="CheY-like_superfamily"/>
</dbReference>
<sequence>MDKSILIVNNDVSISSLIKMMLASANTNFKISTSYDETIKSLKTNKYDLIVTDAVIKGSFVFQYLEDLKIMASESPIVVMSEVDQDNIVSLANKIGINEFISFPFTKVDIEKRIGRYL</sequence>
<evidence type="ECO:0000259" key="3">
    <source>
        <dbReference type="PROSITE" id="PS50110"/>
    </source>
</evidence>
<organism evidence="4 5">
    <name type="scientific">Tenacibaculum finnmarkense genomovar ulcerans</name>
    <dbReference type="NCBI Taxonomy" id="2781388"/>
    <lineage>
        <taxon>Bacteria</taxon>
        <taxon>Pseudomonadati</taxon>
        <taxon>Bacteroidota</taxon>
        <taxon>Flavobacteriia</taxon>
        <taxon>Flavobacteriales</taxon>
        <taxon>Flavobacteriaceae</taxon>
        <taxon>Tenacibaculum</taxon>
        <taxon>Tenacibaculum finnmarkense</taxon>
    </lineage>
</organism>
<dbReference type="EMBL" id="OENE01000010">
    <property type="protein sequence ID" value="SOU88384.1"/>
    <property type="molecule type" value="Genomic_DNA"/>
</dbReference>
<dbReference type="GO" id="GO:0000160">
    <property type="term" value="P:phosphorelay signal transduction system"/>
    <property type="evidence" value="ECO:0007669"/>
    <property type="project" value="InterPro"/>
</dbReference>
<gene>
    <name evidence="4" type="ORF">TNO010_180083</name>
</gene>
<evidence type="ECO:0000256" key="2">
    <source>
        <dbReference type="PROSITE-ProRule" id="PRU00169"/>
    </source>
</evidence>
<protein>
    <recommendedName>
        <fullName evidence="3">Response regulatory domain-containing protein</fullName>
    </recommendedName>
</protein>
<dbReference type="CDD" id="cd00156">
    <property type="entry name" value="REC"/>
    <property type="match status" value="1"/>
</dbReference>
<dbReference type="AlphaFoldDB" id="A0A2I2M8Y8"/>
<dbReference type="InterPro" id="IPR050595">
    <property type="entry name" value="Bact_response_regulator"/>
</dbReference>
<keyword evidence="1 2" id="KW-0597">Phosphoprotein</keyword>
<dbReference type="PROSITE" id="PS50110">
    <property type="entry name" value="RESPONSE_REGULATORY"/>
    <property type="match status" value="1"/>
</dbReference>
<dbReference type="SMART" id="SM00448">
    <property type="entry name" value="REC"/>
    <property type="match status" value="1"/>
</dbReference>
<dbReference type="Proteomes" id="UP000490060">
    <property type="component" value="Unassembled WGS sequence"/>
</dbReference>
<evidence type="ECO:0000313" key="5">
    <source>
        <dbReference type="Proteomes" id="UP000490060"/>
    </source>
</evidence>
<accession>A0A2I2M8Y8</accession>
<dbReference type="Gene3D" id="3.40.50.2300">
    <property type="match status" value="1"/>
</dbReference>
<evidence type="ECO:0000256" key="1">
    <source>
        <dbReference type="ARBA" id="ARBA00022553"/>
    </source>
</evidence>
<dbReference type="PANTHER" id="PTHR44591">
    <property type="entry name" value="STRESS RESPONSE REGULATOR PROTEIN 1"/>
    <property type="match status" value="1"/>
</dbReference>
<feature type="modified residue" description="4-aspartylphosphate" evidence="2">
    <location>
        <position position="53"/>
    </location>
</feature>
<dbReference type="RefSeq" id="WP_058884461.1">
    <property type="nucleotide sequence ID" value="NZ_JAJHTM010000002.1"/>
</dbReference>
<proteinExistence type="predicted"/>
<name>A0A2I2M8Y8_9FLAO</name>
<dbReference type="Pfam" id="PF00072">
    <property type="entry name" value="Response_reg"/>
    <property type="match status" value="1"/>
</dbReference>
<reference evidence="4 5" key="1">
    <citation type="submission" date="2017-11" db="EMBL/GenBank/DDBJ databases">
        <authorList>
            <person name="Duchaud E."/>
        </authorList>
    </citation>
    <scope>NUCLEOTIDE SEQUENCE [LARGE SCALE GENOMIC DNA]</scope>
    <source>
        <strain evidence="4 5">TNO010</strain>
    </source>
</reference>
<dbReference type="InterPro" id="IPR001789">
    <property type="entry name" value="Sig_transdc_resp-reg_receiver"/>
</dbReference>